<evidence type="ECO:0000313" key="6">
    <source>
        <dbReference type="EMBL" id="KRF84504.1"/>
    </source>
</evidence>
<keyword evidence="7" id="KW-1185">Reference proteome</keyword>
<dbReference type="OrthoDB" id="5600418at2759"/>
<evidence type="ECO:0000313" key="7">
    <source>
        <dbReference type="Proteomes" id="UP000008792"/>
    </source>
</evidence>
<accession>A0A0Q9WIS2</accession>
<dbReference type="SUPFAM" id="SSF57850">
    <property type="entry name" value="RING/U-box"/>
    <property type="match status" value="1"/>
</dbReference>
<reference evidence="6 7" key="1">
    <citation type="journal article" date="2007" name="Nature">
        <title>Evolution of genes and genomes on the Drosophila phylogeny.</title>
        <authorList>
            <consortium name="Drosophila 12 Genomes Consortium"/>
            <person name="Clark A.G."/>
            <person name="Eisen M.B."/>
            <person name="Smith D.R."/>
            <person name="Bergman C.M."/>
            <person name="Oliver B."/>
            <person name="Markow T.A."/>
            <person name="Kaufman T.C."/>
            <person name="Kellis M."/>
            <person name="Gelbart W."/>
            <person name="Iyer V.N."/>
            <person name="Pollard D.A."/>
            <person name="Sackton T.B."/>
            <person name="Larracuente A.M."/>
            <person name="Singh N.D."/>
            <person name="Abad J.P."/>
            <person name="Abt D.N."/>
            <person name="Adryan B."/>
            <person name="Aguade M."/>
            <person name="Akashi H."/>
            <person name="Anderson W.W."/>
            <person name="Aquadro C.F."/>
            <person name="Ardell D.H."/>
            <person name="Arguello R."/>
            <person name="Artieri C.G."/>
            <person name="Barbash D.A."/>
            <person name="Barker D."/>
            <person name="Barsanti P."/>
            <person name="Batterham P."/>
            <person name="Batzoglou S."/>
            <person name="Begun D."/>
            <person name="Bhutkar A."/>
            <person name="Blanco E."/>
            <person name="Bosak S.A."/>
            <person name="Bradley R.K."/>
            <person name="Brand A.D."/>
            <person name="Brent M.R."/>
            <person name="Brooks A.N."/>
            <person name="Brown R.H."/>
            <person name="Butlin R.K."/>
            <person name="Caggese C."/>
            <person name="Calvi B.R."/>
            <person name="Bernardo de Carvalho A."/>
            <person name="Caspi A."/>
            <person name="Castrezana S."/>
            <person name="Celniker S.E."/>
            <person name="Chang J.L."/>
            <person name="Chapple C."/>
            <person name="Chatterji S."/>
            <person name="Chinwalla A."/>
            <person name="Civetta A."/>
            <person name="Clifton S.W."/>
            <person name="Comeron J.M."/>
            <person name="Costello J.C."/>
            <person name="Coyne J.A."/>
            <person name="Daub J."/>
            <person name="David R.G."/>
            <person name="Delcher A.L."/>
            <person name="Delehaunty K."/>
            <person name="Do C.B."/>
            <person name="Ebling H."/>
            <person name="Edwards K."/>
            <person name="Eickbush T."/>
            <person name="Evans J.D."/>
            <person name="Filipski A."/>
            <person name="Findeiss S."/>
            <person name="Freyhult E."/>
            <person name="Fulton L."/>
            <person name="Fulton R."/>
            <person name="Garcia A.C."/>
            <person name="Gardiner A."/>
            <person name="Garfield D.A."/>
            <person name="Garvin B.E."/>
            <person name="Gibson G."/>
            <person name="Gilbert D."/>
            <person name="Gnerre S."/>
            <person name="Godfrey J."/>
            <person name="Good R."/>
            <person name="Gotea V."/>
            <person name="Gravely B."/>
            <person name="Greenberg A.J."/>
            <person name="Griffiths-Jones S."/>
            <person name="Gross S."/>
            <person name="Guigo R."/>
            <person name="Gustafson E.A."/>
            <person name="Haerty W."/>
            <person name="Hahn M.W."/>
            <person name="Halligan D.L."/>
            <person name="Halpern A.L."/>
            <person name="Halter G.M."/>
            <person name="Han M.V."/>
            <person name="Heger A."/>
            <person name="Hillier L."/>
            <person name="Hinrichs A.S."/>
            <person name="Holmes I."/>
            <person name="Hoskins R.A."/>
            <person name="Hubisz M.J."/>
            <person name="Hultmark D."/>
            <person name="Huntley M.A."/>
            <person name="Jaffe D.B."/>
            <person name="Jagadeeshan S."/>
            <person name="Jeck W.R."/>
            <person name="Johnson J."/>
            <person name="Jones C.D."/>
            <person name="Jordan W.C."/>
            <person name="Karpen G.H."/>
            <person name="Kataoka E."/>
            <person name="Keightley P.D."/>
            <person name="Kheradpour P."/>
            <person name="Kirkness E.F."/>
            <person name="Koerich L.B."/>
            <person name="Kristiansen K."/>
            <person name="Kudrna D."/>
            <person name="Kulathinal R.J."/>
            <person name="Kumar S."/>
            <person name="Kwok R."/>
            <person name="Lander E."/>
            <person name="Langley C.H."/>
            <person name="Lapoint R."/>
            <person name="Lazzaro B.P."/>
            <person name="Lee S.J."/>
            <person name="Levesque L."/>
            <person name="Li R."/>
            <person name="Lin C.F."/>
            <person name="Lin M.F."/>
            <person name="Lindblad-Toh K."/>
            <person name="Llopart A."/>
            <person name="Long M."/>
            <person name="Low L."/>
            <person name="Lozovsky E."/>
            <person name="Lu J."/>
            <person name="Luo M."/>
            <person name="Machado C.A."/>
            <person name="Makalowski W."/>
            <person name="Marzo M."/>
            <person name="Matsuda M."/>
            <person name="Matzkin L."/>
            <person name="McAllister B."/>
            <person name="McBride C.S."/>
            <person name="McKernan B."/>
            <person name="McKernan K."/>
            <person name="Mendez-Lago M."/>
            <person name="Minx P."/>
            <person name="Mollenhauer M.U."/>
            <person name="Montooth K."/>
            <person name="Mount S.M."/>
            <person name="Mu X."/>
            <person name="Myers E."/>
            <person name="Negre B."/>
            <person name="Newfeld S."/>
            <person name="Nielsen R."/>
            <person name="Noor M.A."/>
            <person name="O'Grady P."/>
            <person name="Pachter L."/>
            <person name="Papaceit M."/>
            <person name="Parisi M.J."/>
            <person name="Parisi M."/>
            <person name="Parts L."/>
            <person name="Pedersen J.S."/>
            <person name="Pesole G."/>
            <person name="Phillippy A.M."/>
            <person name="Ponting C.P."/>
            <person name="Pop M."/>
            <person name="Porcelli D."/>
            <person name="Powell J.R."/>
            <person name="Prohaska S."/>
            <person name="Pruitt K."/>
            <person name="Puig M."/>
            <person name="Quesneville H."/>
            <person name="Ram K.R."/>
            <person name="Rand D."/>
            <person name="Rasmussen M.D."/>
            <person name="Reed L.K."/>
            <person name="Reenan R."/>
            <person name="Reily A."/>
            <person name="Remington K.A."/>
            <person name="Rieger T.T."/>
            <person name="Ritchie M.G."/>
            <person name="Robin C."/>
            <person name="Rogers Y.H."/>
            <person name="Rohde C."/>
            <person name="Rozas J."/>
            <person name="Rubenfield M.J."/>
            <person name="Ruiz A."/>
            <person name="Russo S."/>
            <person name="Salzberg S.L."/>
            <person name="Sanchez-Gracia A."/>
            <person name="Saranga D.J."/>
            <person name="Sato H."/>
            <person name="Schaeffer S.W."/>
            <person name="Schatz M.C."/>
            <person name="Schlenke T."/>
            <person name="Schwartz R."/>
            <person name="Segarra C."/>
            <person name="Singh R.S."/>
            <person name="Sirot L."/>
            <person name="Sirota M."/>
            <person name="Sisneros N.B."/>
            <person name="Smith C.D."/>
            <person name="Smith T.F."/>
            <person name="Spieth J."/>
            <person name="Stage D.E."/>
            <person name="Stark A."/>
            <person name="Stephan W."/>
            <person name="Strausberg R.L."/>
            <person name="Strempel S."/>
            <person name="Sturgill D."/>
            <person name="Sutton G."/>
            <person name="Sutton G.G."/>
            <person name="Tao W."/>
            <person name="Teichmann S."/>
            <person name="Tobari Y.N."/>
            <person name="Tomimura Y."/>
            <person name="Tsolas J.M."/>
            <person name="Valente V.L."/>
            <person name="Venter E."/>
            <person name="Venter J.C."/>
            <person name="Vicario S."/>
            <person name="Vieira F.G."/>
            <person name="Vilella A.J."/>
            <person name="Villasante A."/>
            <person name="Walenz B."/>
            <person name="Wang J."/>
            <person name="Wasserman M."/>
            <person name="Watts T."/>
            <person name="Wilson D."/>
            <person name="Wilson R.K."/>
            <person name="Wing R.A."/>
            <person name="Wolfner M.F."/>
            <person name="Wong A."/>
            <person name="Wong G.K."/>
            <person name="Wu C.I."/>
            <person name="Wu G."/>
            <person name="Yamamoto D."/>
            <person name="Yang H.P."/>
            <person name="Yang S.P."/>
            <person name="Yorke J.A."/>
            <person name="Yoshida K."/>
            <person name="Zdobnov E."/>
            <person name="Zhang P."/>
            <person name="Zhang Y."/>
            <person name="Zimin A.V."/>
            <person name="Baldwin J."/>
            <person name="Abdouelleil A."/>
            <person name="Abdulkadir J."/>
            <person name="Abebe A."/>
            <person name="Abera B."/>
            <person name="Abreu J."/>
            <person name="Acer S.C."/>
            <person name="Aftuck L."/>
            <person name="Alexander A."/>
            <person name="An P."/>
            <person name="Anderson E."/>
            <person name="Anderson S."/>
            <person name="Arachi H."/>
            <person name="Azer M."/>
            <person name="Bachantsang P."/>
            <person name="Barry A."/>
            <person name="Bayul T."/>
            <person name="Berlin A."/>
            <person name="Bessette D."/>
            <person name="Bloom T."/>
            <person name="Blye J."/>
            <person name="Boguslavskiy L."/>
            <person name="Bonnet C."/>
            <person name="Boukhgalter B."/>
            <person name="Bourzgui I."/>
            <person name="Brown A."/>
            <person name="Cahill P."/>
            <person name="Channer S."/>
            <person name="Cheshatsang Y."/>
            <person name="Chuda L."/>
            <person name="Citroen M."/>
            <person name="Collymore A."/>
            <person name="Cooke P."/>
            <person name="Costello M."/>
            <person name="D'Aco K."/>
            <person name="Daza R."/>
            <person name="De Haan G."/>
            <person name="DeGray S."/>
            <person name="DeMaso C."/>
            <person name="Dhargay N."/>
            <person name="Dooley K."/>
            <person name="Dooley E."/>
            <person name="Doricent M."/>
            <person name="Dorje P."/>
            <person name="Dorjee K."/>
            <person name="Dupes A."/>
            <person name="Elong R."/>
            <person name="Falk J."/>
            <person name="Farina A."/>
            <person name="Faro S."/>
            <person name="Ferguson D."/>
            <person name="Fisher S."/>
            <person name="Foley C.D."/>
            <person name="Franke A."/>
            <person name="Friedrich D."/>
            <person name="Gadbois L."/>
            <person name="Gearin G."/>
            <person name="Gearin C.R."/>
            <person name="Giannoukos G."/>
            <person name="Goode T."/>
            <person name="Graham J."/>
            <person name="Grandbois E."/>
            <person name="Grewal S."/>
            <person name="Gyaltsen K."/>
            <person name="Hafez N."/>
            <person name="Hagos B."/>
            <person name="Hall J."/>
            <person name="Henson C."/>
            <person name="Hollinger A."/>
            <person name="Honan T."/>
            <person name="Huard M.D."/>
            <person name="Hughes L."/>
            <person name="Hurhula B."/>
            <person name="Husby M.E."/>
            <person name="Kamat A."/>
            <person name="Kanga B."/>
            <person name="Kashin S."/>
            <person name="Khazanovich D."/>
            <person name="Kisner P."/>
            <person name="Lance K."/>
            <person name="Lara M."/>
            <person name="Lee W."/>
            <person name="Lennon N."/>
            <person name="Letendre F."/>
            <person name="LeVine R."/>
            <person name="Lipovsky A."/>
            <person name="Liu X."/>
            <person name="Liu J."/>
            <person name="Liu S."/>
            <person name="Lokyitsang T."/>
            <person name="Lokyitsang Y."/>
            <person name="Lubonja R."/>
            <person name="Lui A."/>
            <person name="MacDonald P."/>
            <person name="Magnisalis V."/>
            <person name="Maru K."/>
            <person name="Matthews C."/>
            <person name="McCusker W."/>
            <person name="McDonough S."/>
            <person name="Mehta T."/>
            <person name="Meldrim J."/>
            <person name="Meneus L."/>
            <person name="Mihai O."/>
            <person name="Mihalev A."/>
            <person name="Mihova T."/>
            <person name="Mittelman R."/>
            <person name="Mlenga V."/>
            <person name="Montmayeur A."/>
            <person name="Mulrain L."/>
            <person name="Navidi A."/>
            <person name="Naylor J."/>
            <person name="Negash T."/>
            <person name="Nguyen T."/>
            <person name="Nguyen N."/>
            <person name="Nicol R."/>
            <person name="Norbu C."/>
            <person name="Norbu N."/>
            <person name="Novod N."/>
            <person name="O'Neill B."/>
            <person name="Osman S."/>
            <person name="Markiewicz E."/>
            <person name="Oyono O.L."/>
            <person name="Patti C."/>
            <person name="Phunkhang P."/>
            <person name="Pierre F."/>
            <person name="Priest M."/>
            <person name="Raghuraman S."/>
            <person name="Rege F."/>
            <person name="Reyes R."/>
            <person name="Rise C."/>
            <person name="Rogov P."/>
            <person name="Ross K."/>
            <person name="Ryan E."/>
            <person name="Settipalli S."/>
            <person name="Shea T."/>
            <person name="Sherpa N."/>
            <person name="Shi L."/>
            <person name="Shih D."/>
            <person name="Sparrow T."/>
            <person name="Spaulding J."/>
            <person name="Stalker J."/>
            <person name="Stange-Thomann N."/>
            <person name="Stavropoulos S."/>
            <person name="Stone C."/>
            <person name="Strader C."/>
            <person name="Tesfaye S."/>
            <person name="Thomson T."/>
            <person name="Thoulutsang Y."/>
            <person name="Thoulutsang D."/>
            <person name="Topham K."/>
            <person name="Topping I."/>
            <person name="Tsamla T."/>
            <person name="Vassiliev H."/>
            <person name="Vo A."/>
            <person name="Wangchuk T."/>
            <person name="Wangdi T."/>
            <person name="Weiand M."/>
            <person name="Wilkinson J."/>
            <person name="Wilson A."/>
            <person name="Yadav S."/>
            <person name="Young G."/>
            <person name="Yu Q."/>
            <person name="Zembek L."/>
            <person name="Zhong D."/>
            <person name="Zimmer A."/>
            <person name="Zwirko Z."/>
            <person name="Jaffe D.B."/>
            <person name="Alvarez P."/>
            <person name="Brockman W."/>
            <person name="Butler J."/>
            <person name="Chin C."/>
            <person name="Gnerre S."/>
            <person name="Grabherr M."/>
            <person name="Kleber M."/>
            <person name="Mauceli E."/>
            <person name="MacCallum I."/>
        </authorList>
    </citation>
    <scope>NUCLEOTIDE SEQUENCE [LARGE SCALE GENOMIC DNA]</scope>
    <source>
        <strain evidence="7">Tucson 15010-1051.87</strain>
    </source>
</reference>
<dbReference type="Proteomes" id="UP000008792">
    <property type="component" value="Unassembled WGS sequence"/>
</dbReference>
<keyword evidence="1 3" id="KW-0479">Metal-binding</keyword>
<keyword evidence="2" id="KW-0862">Zinc</keyword>
<feature type="region of interest" description="Disordered" evidence="4">
    <location>
        <begin position="1"/>
        <end position="21"/>
    </location>
</feature>
<organism evidence="6 7">
    <name type="scientific">Drosophila virilis</name>
    <name type="common">Fruit fly</name>
    <dbReference type="NCBI Taxonomy" id="7244"/>
    <lineage>
        <taxon>Eukaryota</taxon>
        <taxon>Metazoa</taxon>
        <taxon>Ecdysozoa</taxon>
        <taxon>Arthropoda</taxon>
        <taxon>Hexapoda</taxon>
        <taxon>Insecta</taxon>
        <taxon>Pterygota</taxon>
        <taxon>Neoptera</taxon>
        <taxon>Endopterygota</taxon>
        <taxon>Diptera</taxon>
        <taxon>Brachycera</taxon>
        <taxon>Muscomorpha</taxon>
        <taxon>Ephydroidea</taxon>
        <taxon>Drosophilidae</taxon>
        <taxon>Drosophila</taxon>
    </lineage>
</organism>
<sequence>MKPKSSLAGGPPAKQLRGHDSENKLKKELETLIKERNELKLKLSTAVYEVELVKSASLKLEEAYNACIAGLQTGMRVLTEMLTGSKSQFGGGKLDNINQKLTEVLQQIKELCVSLDAVQKPIQAECRCQGGEVESLTIAQKLLVEEFELKMFEKDQIRLKLQADLKLQEEAHLRKVEELKTEIEGQNRVNPNYITCSICLDTWTSSGSHRVVSLACGHVFGDMCIRVHLNRCIECPLCRAPADSKDLRYLFLEGAHTE</sequence>
<dbReference type="AlphaFoldDB" id="A0A0Q9WIS2"/>
<dbReference type="PANTHER" id="PTHR16047">
    <property type="entry name" value="RFWD3 PROTEIN"/>
    <property type="match status" value="1"/>
</dbReference>
<dbReference type="STRING" id="7244.A0A0Q9WIS2"/>
<dbReference type="GO" id="GO:0016567">
    <property type="term" value="P:protein ubiquitination"/>
    <property type="evidence" value="ECO:0007669"/>
    <property type="project" value="InterPro"/>
</dbReference>
<evidence type="ECO:0000256" key="4">
    <source>
        <dbReference type="SAM" id="MobiDB-lite"/>
    </source>
</evidence>
<dbReference type="InterPro" id="IPR037381">
    <property type="entry name" value="RFWD3"/>
</dbReference>
<dbReference type="InParanoid" id="A0A0Q9WIS2"/>
<evidence type="ECO:0000259" key="5">
    <source>
        <dbReference type="PROSITE" id="PS50089"/>
    </source>
</evidence>
<gene>
    <name evidence="6" type="primary">Dvir\GJ13370</name>
    <name evidence="6" type="ORF">Dvir_GJ13370</name>
</gene>
<evidence type="ECO:0000256" key="3">
    <source>
        <dbReference type="PROSITE-ProRule" id="PRU00175"/>
    </source>
</evidence>
<dbReference type="EMBL" id="CH940647">
    <property type="protein sequence ID" value="KRF84504.1"/>
    <property type="molecule type" value="Genomic_DNA"/>
</dbReference>
<dbReference type="GO" id="GO:0036297">
    <property type="term" value="P:interstrand cross-link repair"/>
    <property type="evidence" value="ECO:0007669"/>
    <property type="project" value="InterPro"/>
</dbReference>
<dbReference type="eggNOG" id="KOG1645">
    <property type="taxonomic scope" value="Eukaryota"/>
</dbReference>
<dbReference type="GO" id="GO:0008270">
    <property type="term" value="F:zinc ion binding"/>
    <property type="evidence" value="ECO:0007669"/>
    <property type="project" value="UniProtKB-KW"/>
</dbReference>
<evidence type="ECO:0000256" key="1">
    <source>
        <dbReference type="ARBA" id="ARBA00022771"/>
    </source>
</evidence>
<dbReference type="Pfam" id="PF13639">
    <property type="entry name" value="zf-RING_2"/>
    <property type="match status" value="1"/>
</dbReference>
<dbReference type="InterPro" id="IPR001841">
    <property type="entry name" value="Znf_RING"/>
</dbReference>
<dbReference type="InterPro" id="IPR013083">
    <property type="entry name" value="Znf_RING/FYVE/PHD"/>
</dbReference>
<keyword evidence="1 3" id="KW-0863">Zinc-finger</keyword>
<dbReference type="GO" id="GO:0005634">
    <property type="term" value="C:nucleus"/>
    <property type="evidence" value="ECO:0007669"/>
    <property type="project" value="InterPro"/>
</dbReference>
<dbReference type="GO" id="GO:0004842">
    <property type="term" value="F:ubiquitin-protein transferase activity"/>
    <property type="evidence" value="ECO:0007669"/>
    <property type="project" value="InterPro"/>
</dbReference>
<dbReference type="PROSITE" id="PS50089">
    <property type="entry name" value="ZF_RING_2"/>
    <property type="match status" value="1"/>
</dbReference>
<evidence type="ECO:0000256" key="2">
    <source>
        <dbReference type="ARBA" id="ARBA00022833"/>
    </source>
</evidence>
<dbReference type="Gene3D" id="3.30.40.10">
    <property type="entry name" value="Zinc/RING finger domain, C3HC4 (zinc finger)"/>
    <property type="match status" value="1"/>
</dbReference>
<proteinExistence type="predicted"/>
<dbReference type="FunCoup" id="A0A0Q9WIS2">
    <property type="interactions" value="9"/>
</dbReference>
<dbReference type="SMART" id="SM00184">
    <property type="entry name" value="RING"/>
    <property type="match status" value="1"/>
</dbReference>
<feature type="domain" description="RING-type" evidence="5">
    <location>
        <begin position="196"/>
        <end position="239"/>
    </location>
</feature>
<dbReference type="SMR" id="A0A0Q9WIS2"/>
<protein>
    <recommendedName>
        <fullName evidence="5">RING-type domain-containing protein</fullName>
    </recommendedName>
</protein>
<dbReference type="KEGG" id="dvi:6623382"/>
<name>A0A0Q9WIS2_DROVI</name>
<dbReference type="PANTHER" id="PTHR16047:SF7">
    <property type="entry name" value="E3 UBIQUITIN-PROTEIN LIGASE RFWD3"/>
    <property type="match status" value="1"/>
</dbReference>